<dbReference type="EMBL" id="JAHWGI010000182">
    <property type="protein sequence ID" value="KAK3910636.1"/>
    <property type="molecule type" value="Genomic_DNA"/>
</dbReference>
<dbReference type="AlphaFoldDB" id="A0AAE1GXN1"/>
<dbReference type="SUPFAM" id="SSF57959">
    <property type="entry name" value="Leucine zipper domain"/>
    <property type="match status" value="1"/>
</dbReference>
<feature type="coiled-coil region" evidence="7">
    <location>
        <begin position="66"/>
        <end position="121"/>
    </location>
</feature>
<dbReference type="SMART" id="SM00338">
    <property type="entry name" value="BRLZ"/>
    <property type="match status" value="1"/>
</dbReference>
<evidence type="ECO:0000256" key="1">
    <source>
        <dbReference type="ARBA" id="ARBA00022843"/>
    </source>
</evidence>
<protein>
    <recommendedName>
        <fullName evidence="6">X-box-binding protein 1</fullName>
    </recommendedName>
</protein>
<dbReference type="PROSITE" id="PS50217">
    <property type="entry name" value="BZIP"/>
    <property type="match status" value="1"/>
</dbReference>
<evidence type="ECO:0000313" key="10">
    <source>
        <dbReference type="Proteomes" id="UP001219518"/>
    </source>
</evidence>
<dbReference type="GO" id="GO:0005634">
    <property type="term" value="C:nucleus"/>
    <property type="evidence" value="ECO:0007669"/>
    <property type="project" value="TreeGrafter"/>
</dbReference>
<sequence length="419" mass="46092">MVAPQAIIITVPAAAGGGSALDMNMNAQTMETTSIPSRKRRLAHLSLEEKMYRKKLKNRVAAQTSRDRKKARMDELESSVASMAEELEEMRRLKERMEAENVLLKQQLQDAQATNAALLETLLEKEKCACSKNEKSINQIAPVSFPSILSRPAESIRHPLLKGPEGKRADNLKSLTILLMAYLLSPNSSPISDLTKICQTLETWSDSLKASYKRPLPMNRCDTSRAEQVVGKAPEILESRRSSCCIGKGPEIEVFSAEAPSGSIARPTRRRLPSGQPKQYFKKVLPREEPKSITQQNLSFVTGSPTCVTLPRMSAPTDILASALSDALAPEDCITIIVPTPDESDCIILEDAVQEVTTSYLMPSFKDEPLSPKSDITDAVKSDCGYESFGSPHSDISSSEAMSDLWNDSFTQLFPNTLI</sequence>
<dbReference type="PANTHER" id="PTHR46542:SF1">
    <property type="entry name" value="X-BOX BINDING PROTEIN 1"/>
    <property type="match status" value="1"/>
</dbReference>
<dbReference type="InterPro" id="IPR052470">
    <property type="entry name" value="ER_Stress-Reg_TF"/>
</dbReference>
<comment type="caution">
    <text evidence="9">The sequence shown here is derived from an EMBL/GenBank/DDBJ whole genome shotgun (WGS) entry which is preliminary data.</text>
</comment>
<keyword evidence="7" id="KW-0175">Coiled coil</keyword>
<dbReference type="InterPro" id="IPR046347">
    <property type="entry name" value="bZIP_sf"/>
</dbReference>
<evidence type="ECO:0000259" key="8">
    <source>
        <dbReference type="PROSITE" id="PS50217"/>
    </source>
</evidence>
<keyword evidence="5" id="KW-0539">Nucleus</keyword>
<evidence type="ECO:0000256" key="3">
    <source>
        <dbReference type="ARBA" id="ARBA00023125"/>
    </source>
</evidence>
<evidence type="ECO:0000256" key="7">
    <source>
        <dbReference type="SAM" id="Coils"/>
    </source>
</evidence>
<reference evidence="9" key="1">
    <citation type="submission" date="2021-07" db="EMBL/GenBank/DDBJ databases">
        <authorList>
            <person name="Catto M.A."/>
            <person name="Jacobson A."/>
            <person name="Kennedy G."/>
            <person name="Labadie P."/>
            <person name="Hunt B.G."/>
            <person name="Srinivasan R."/>
        </authorList>
    </citation>
    <scope>NUCLEOTIDE SEQUENCE</scope>
    <source>
        <strain evidence="9">PL_HMW_Pooled</strain>
        <tissue evidence="9">Head</tissue>
    </source>
</reference>
<dbReference type="Proteomes" id="UP001219518">
    <property type="component" value="Unassembled WGS sequence"/>
</dbReference>
<keyword evidence="10" id="KW-1185">Reference proteome</keyword>
<dbReference type="GO" id="GO:0000977">
    <property type="term" value="F:RNA polymerase II transcription regulatory region sequence-specific DNA binding"/>
    <property type="evidence" value="ECO:0007669"/>
    <property type="project" value="TreeGrafter"/>
</dbReference>
<evidence type="ECO:0000256" key="5">
    <source>
        <dbReference type="ARBA" id="ARBA00023242"/>
    </source>
</evidence>
<proteinExistence type="predicted"/>
<keyword evidence="4" id="KW-0804">Transcription</keyword>
<gene>
    <name evidence="9" type="ORF">KUF71_020450</name>
</gene>
<organism evidence="9 10">
    <name type="scientific">Frankliniella fusca</name>
    <dbReference type="NCBI Taxonomy" id="407009"/>
    <lineage>
        <taxon>Eukaryota</taxon>
        <taxon>Metazoa</taxon>
        <taxon>Ecdysozoa</taxon>
        <taxon>Arthropoda</taxon>
        <taxon>Hexapoda</taxon>
        <taxon>Insecta</taxon>
        <taxon>Pterygota</taxon>
        <taxon>Neoptera</taxon>
        <taxon>Paraneoptera</taxon>
        <taxon>Thysanoptera</taxon>
        <taxon>Terebrantia</taxon>
        <taxon>Thripoidea</taxon>
        <taxon>Thripidae</taxon>
        <taxon>Frankliniella</taxon>
    </lineage>
</organism>
<keyword evidence="2" id="KW-0805">Transcription regulation</keyword>
<dbReference type="Gene3D" id="1.20.5.170">
    <property type="match status" value="1"/>
</dbReference>
<reference evidence="9" key="2">
    <citation type="journal article" date="2023" name="BMC Genomics">
        <title>Pest status, molecular evolution, and epigenetic factors derived from the genome assembly of Frankliniella fusca, a thysanopteran phytovirus vector.</title>
        <authorList>
            <person name="Catto M.A."/>
            <person name="Labadie P.E."/>
            <person name="Jacobson A.L."/>
            <person name="Kennedy G.G."/>
            <person name="Srinivasan R."/>
            <person name="Hunt B.G."/>
        </authorList>
    </citation>
    <scope>NUCLEOTIDE SEQUENCE</scope>
    <source>
        <strain evidence="9">PL_HMW_Pooled</strain>
    </source>
</reference>
<evidence type="ECO:0000313" key="9">
    <source>
        <dbReference type="EMBL" id="KAK3910636.1"/>
    </source>
</evidence>
<feature type="domain" description="BZIP" evidence="8">
    <location>
        <begin position="48"/>
        <end position="111"/>
    </location>
</feature>
<dbReference type="PANTHER" id="PTHR46542">
    <property type="entry name" value="X-BOX BINDING PROTEIN 1"/>
    <property type="match status" value="1"/>
</dbReference>
<evidence type="ECO:0000256" key="6">
    <source>
        <dbReference type="ARBA" id="ARBA00040165"/>
    </source>
</evidence>
<evidence type="ECO:0000256" key="4">
    <source>
        <dbReference type="ARBA" id="ARBA00023163"/>
    </source>
</evidence>
<dbReference type="CDD" id="cd14691">
    <property type="entry name" value="bZIP_XBP1"/>
    <property type="match status" value="1"/>
</dbReference>
<name>A0AAE1GXN1_9NEOP</name>
<dbReference type="PROSITE" id="PS00036">
    <property type="entry name" value="BZIP_BASIC"/>
    <property type="match status" value="1"/>
</dbReference>
<dbReference type="GO" id="GO:0000981">
    <property type="term" value="F:DNA-binding transcription factor activity, RNA polymerase II-specific"/>
    <property type="evidence" value="ECO:0007669"/>
    <property type="project" value="TreeGrafter"/>
</dbReference>
<accession>A0AAE1GXN1</accession>
<evidence type="ECO:0000256" key="2">
    <source>
        <dbReference type="ARBA" id="ARBA00023015"/>
    </source>
</evidence>
<dbReference type="InterPro" id="IPR004827">
    <property type="entry name" value="bZIP"/>
</dbReference>
<dbReference type="Pfam" id="PF00170">
    <property type="entry name" value="bZIP_1"/>
    <property type="match status" value="1"/>
</dbReference>
<keyword evidence="3" id="KW-0238">DNA-binding</keyword>
<keyword evidence="1" id="KW-0832">Ubl conjugation</keyword>